<feature type="transmembrane region" description="Helical" evidence="2">
    <location>
        <begin position="67"/>
        <end position="88"/>
    </location>
</feature>
<feature type="compositionally biased region" description="Basic and acidic residues" evidence="1">
    <location>
        <begin position="179"/>
        <end position="219"/>
    </location>
</feature>
<dbReference type="EMBL" id="BAAAPZ010000005">
    <property type="protein sequence ID" value="GAA2096063.1"/>
    <property type="molecule type" value="Genomic_DNA"/>
</dbReference>
<accession>A0ABN2WNJ5</accession>
<evidence type="ECO:0000256" key="2">
    <source>
        <dbReference type="SAM" id="Phobius"/>
    </source>
</evidence>
<dbReference type="RefSeq" id="WP_344336824.1">
    <property type="nucleotide sequence ID" value="NZ_BAAAPZ010000005.1"/>
</dbReference>
<dbReference type="Proteomes" id="UP001500984">
    <property type="component" value="Unassembled WGS sequence"/>
</dbReference>
<dbReference type="Pfam" id="PF11335">
    <property type="entry name" value="DUF3137"/>
    <property type="match status" value="1"/>
</dbReference>
<evidence type="ECO:0008006" key="5">
    <source>
        <dbReference type="Google" id="ProtNLM"/>
    </source>
</evidence>
<keyword evidence="4" id="KW-1185">Reference proteome</keyword>
<name>A0ABN2WNJ5_9MICO</name>
<sequence>MSALHRIDAPEFERVWAQVQAPAADISRQSALLRRNSPLGCLLTLSMMLGLLLILGGIFLLGSADALIVGGAIGAGVLLLGLPALAVWRTYSRASSRHTAEVVAPLFEQLAAGMSGRDGARLQARYEPDGAVPQRVLRSAGFLTDASVPQEDFFTGRFGQTDFMLGDLKWELSEPELSAESRERQRAHEARRQQTWARKERSLSREVRRTDGARGTRELREHRMAQPGRSGGGLVGKQVQKALRPAAEGLESVNAALGASLVFFSADFHKEFTSRTYLLPRAEKPLALRTLSEESAARQGLEPMRLEDTRLMERFHCWTNDQAEARYLLTPQLMDAISTLAARLDSPHVAVSFTGTRMHVGVVADSDRFSADFADPDPKATAREIYEDLVLFLSLAEHFDLNTRIWTKR</sequence>
<protein>
    <recommendedName>
        <fullName evidence="5">DUF3137 domain-containing protein</fullName>
    </recommendedName>
</protein>
<feature type="region of interest" description="Disordered" evidence="1">
    <location>
        <begin position="178"/>
        <end position="219"/>
    </location>
</feature>
<organism evidence="3 4">
    <name type="scientific">Brevibacterium salitolerans</name>
    <dbReference type="NCBI Taxonomy" id="1403566"/>
    <lineage>
        <taxon>Bacteria</taxon>
        <taxon>Bacillati</taxon>
        <taxon>Actinomycetota</taxon>
        <taxon>Actinomycetes</taxon>
        <taxon>Micrococcales</taxon>
        <taxon>Brevibacteriaceae</taxon>
        <taxon>Brevibacterium</taxon>
    </lineage>
</organism>
<evidence type="ECO:0000256" key="1">
    <source>
        <dbReference type="SAM" id="MobiDB-lite"/>
    </source>
</evidence>
<keyword evidence="2" id="KW-0472">Membrane</keyword>
<comment type="caution">
    <text evidence="3">The sequence shown here is derived from an EMBL/GenBank/DDBJ whole genome shotgun (WGS) entry which is preliminary data.</text>
</comment>
<feature type="transmembrane region" description="Helical" evidence="2">
    <location>
        <begin position="39"/>
        <end position="61"/>
    </location>
</feature>
<proteinExistence type="predicted"/>
<keyword evidence="2" id="KW-0812">Transmembrane</keyword>
<reference evidence="3 4" key="1">
    <citation type="journal article" date="2019" name="Int. J. Syst. Evol. Microbiol.">
        <title>The Global Catalogue of Microorganisms (GCM) 10K type strain sequencing project: providing services to taxonomists for standard genome sequencing and annotation.</title>
        <authorList>
            <consortium name="The Broad Institute Genomics Platform"/>
            <consortium name="The Broad Institute Genome Sequencing Center for Infectious Disease"/>
            <person name="Wu L."/>
            <person name="Ma J."/>
        </authorList>
    </citation>
    <scope>NUCLEOTIDE SEQUENCE [LARGE SCALE GENOMIC DNA]</scope>
    <source>
        <strain evidence="3 4">JCM 15900</strain>
    </source>
</reference>
<evidence type="ECO:0000313" key="3">
    <source>
        <dbReference type="EMBL" id="GAA2096063.1"/>
    </source>
</evidence>
<dbReference type="InterPro" id="IPR021484">
    <property type="entry name" value="DUF3137"/>
</dbReference>
<evidence type="ECO:0000313" key="4">
    <source>
        <dbReference type="Proteomes" id="UP001500984"/>
    </source>
</evidence>
<gene>
    <name evidence="3" type="ORF">GCM10009823_16020</name>
</gene>
<keyword evidence="2" id="KW-1133">Transmembrane helix</keyword>